<dbReference type="KEGG" id="eme:CEM_258"/>
<proteinExistence type="inferred from homology"/>
<dbReference type="Gene3D" id="2.40.30.10">
    <property type="entry name" value="Translation factors"/>
    <property type="match status" value="1"/>
</dbReference>
<protein>
    <recommendedName>
        <fullName evidence="3">ferredoxin--NADP(+) reductase</fullName>
        <ecNumber evidence="3">1.18.1.2</ecNumber>
    </recommendedName>
</protein>
<keyword evidence="7" id="KW-0521">NADP</keyword>
<sequence>MKGFYPEKILNIYHWNKTLFSFKTTRERTLHFKNGQFLMIGIFINKNLIIRAYSIVSPNYINYFEFLSIKVINGKLTSILQNIKIGDIIFISNKPTGTIVIDNLHNGRYLYMFSTGTGIAPFISLIQDHELYYRFDKIILIHGTRYINDLVYNYFIKKELPQNKYIGKKLIKNLIYYTTVTREKYLNIGRITEHINSGKLFQDIAIPIINPKYDIAMICGSPNMIKEITNILNYKGFKSSIGDYVIERAFI</sequence>
<name>A0A078KBK6_9GAMM</name>
<dbReference type="Proteomes" id="UP000032420">
    <property type="component" value="Chromosome I"/>
</dbReference>
<gene>
    <name evidence="11" type="primary">fpr</name>
    <name evidence="11" type="ORF">CEM_258</name>
</gene>
<evidence type="ECO:0000256" key="9">
    <source>
        <dbReference type="ARBA" id="ARBA00047776"/>
    </source>
</evidence>
<dbReference type="Pfam" id="PF00175">
    <property type="entry name" value="NAD_binding_1"/>
    <property type="match status" value="1"/>
</dbReference>
<evidence type="ECO:0000259" key="10">
    <source>
        <dbReference type="PROSITE" id="PS51384"/>
    </source>
</evidence>
<keyword evidence="5" id="KW-0547">Nucleotide-binding</keyword>
<dbReference type="GO" id="GO:0004324">
    <property type="term" value="F:ferredoxin-NADP+ reductase activity"/>
    <property type="evidence" value="ECO:0007669"/>
    <property type="project" value="UniProtKB-EC"/>
</dbReference>
<evidence type="ECO:0000313" key="11">
    <source>
        <dbReference type="EMBL" id="CDZ16516.1"/>
    </source>
</evidence>
<dbReference type="OrthoDB" id="9784483at2"/>
<dbReference type="InterPro" id="IPR033892">
    <property type="entry name" value="FNR_bac"/>
</dbReference>
<dbReference type="EC" id="1.18.1.2" evidence="3"/>
<evidence type="ECO:0000256" key="2">
    <source>
        <dbReference type="ARBA" id="ARBA00008312"/>
    </source>
</evidence>
<dbReference type="STRING" id="1495769.CEM_258"/>
<dbReference type="GO" id="GO:0042167">
    <property type="term" value="P:heme catabolic process"/>
    <property type="evidence" value="ECO:0007669"/>
    <property type="project" value="TreeGrafter"/>
</dbReference>
<dbReference type="PANTHER" id="PTHR47878">
    <property type="entry name" value="OXIDOREDUCTASE FAD/NAD(P)-BINDING DOMAIN PROTEIN"/>
    <property type="match status" value="1"/>
</dbReference>
<dbReference type="InterPro" id="IPR039261">
    <property type="entry name" value="FNR_nucleotide-bd"/>
</dbReference>
<dbReference type="InterPro" id="IPR001433">
    <property type="entry name" value="OxRdtase_FAD/NAD-bd"/>
</dbReference>
<accession>A0A078KBK6</accession>
<dbReference type="GO" id="GO:0000166">
    <property type="term" value="F:nucleotide binding"/>
    <property type="evidence" value="ECO:0007669"/>
    <property type="project" value="UniProtKB-KW"/>
</dbReference>
<comment type="cofactor">
    <cofactor evidence="1">
        <name>FAD</name>
        <dbReference type="ChEBI" id="CHEBI:57692"/>
    </cofactor>
</comment>
<evidence type="ECO:0000256" key="8">
    <source>
        <dbReference type="ARBA" id="ARBA00023002"/>
    </source>
</evidence>
<evidence type="ECO:0000256" key="3">
    <source>
        <dbReference type="ARBA" id="ARBA00013223"/>
    </source>
</evidence>
<feature type="domain" description="FAD-binding FR-type" evidence="10">
    <location>
        <begin position="2"/>
        <end position="102"/>
    </location>
</feature>
<dbReference type="InterPro" id="IPR008333">
    <property type="entry name" value="Cbr1-like_FAD-bd_dom"/>
</dbReference>
<dbReference type="InterPro" id="IPR017938">
    <property type="entry name" value="Riboflavin_synthase-like_b-brl"/>
</dbReference>
<keyword evidence="4" id="KW-0285">Flavoprotein</keyword>
<keyword evidence="6" id="KW-0274">FAD</keyword>
<dbReference type="PROSITE" id="PS51384">
    <property type="entry name" value="FAD_FR"/>
    <property type="match status" value="1"/>
</dbReference>
<dbReference type="PRINTS" id="PR00371">
    <property type="entry name" value="FPNCR"/>
</dbReference>
<evidence type="ECO:0000256" key="4">
    <source>
        <dbReference type="ARBA" id="ARBA00022630"/>
    </source>
</evidence>
<dbReference type="InterPro" id="IPR001709">
    <property type="entry name" value="Flavoprot_Pyr_Nucl_cyt_Rdtase"/>
</dbReference>
<dbReference type="AlphaFoldDB" id="A0A078KBK6"/>
<keyword evidence="12" id="KW-1185">Reference proteome</keyword>
<dbReference type="Pfam" id="PF00970">
    <property type="entry name" value="FAD_binding_6"/>
    <property type="match status" value="1"/>
</dbReference>
<dbReference type="GO" id="GO:0034599">
    <property type="term" value="P:cellular response to oxidative stress"/>
    <property type="evidence" value="ECO:0007669"/>
    <property type="project" value="TreeGrafter"/>
</dbReference>
<keyword evidence="8 11" id="KW-0560">Oxidoreductase</keyword>
<comment type="catalytic activity">
    <reaction evidence="9">
        <text>2 reduced [2Fe-2S]-[ferredoxin] + NADP(+) + H(+) = 2 oxidized [2Fe-2S]-[ferredoxin] + NADPH</text>
        <dbReference type="Rhea" id="RHEA:20125"/>
        <dbReference type="Rhea" id="RHEA-COMP:10000"/>
        <dbReference type="Rhea" id="RHEA-COMP:10001"/>
        <dbReference type="ChEBI" id="CHEBI:15378"/>
        <dbReference type="ChEBI" id="CHEBI:33737"/>
        <dbReference type="ChEBI" id="CHEBI:33738"/>
        <dbReference type="ChEBI" id="CHEBI:57783"/>
        <dbReference type="ChEBI" id="CHEBI:58349"/>
        <dbReference type="EC" id="1.18.1.2"/>
    </reaction>
</comment>
<dbReference type="InterPro" id="IPR017927">
    <property type="entry name" value="FAD-bd_FR_type"/>
</dbReference>
<dbReference type="SUPFAM" id="SSF52343">
    <property type="entry name" value="Ferredoxin reductase-like, C-terminal NADP-linked domain"/>
    <property type="match status" value="1"/>
</dbReference>
<evidence type="ECO:0000256" key="5">
    <source>
        <dbReference type="ARBA" id="ARBA00022741"/>
    </source>
</evidence>
<reference evidence="12" key="1">
    <citation type="submission" date="2014-07" db="EMBL/GenBank/DDBJ databases">
        <authorList>
            <person name="Santos-Garcia D."/>
        </authorList>
    </citation>
    <scope>NUCLEOTIDE SEQUENCE [LARGE SCALE GENOMIC DNA]</scope>
</reference>
<dbReference type="InterPro" id="IPR051930">
    <property type="entry name" value="FNR_type-1"/>
</dbReference>
<dbReference type="PATRIC" id="fig|1495769.3.peg.238"/>
<dbReference type="SUPFAM" id="SSF63380">
    <property type="entry name" value="Riboflavin synthase domain-like"/>
    <property type="match status" value="1"/>
</dbReference>
<comment type="similarity">
    <text evidence="2">Belongs to the ferredoxin--NADP reductase type 1 family.</text>
</comment>
<dbReference type="Gene3D" id="3.40.50.80">
    <property type="entry name" value="Nucleotide-binding domain of ferredoxin-NADP reductase (FNR) module"/>
    <property type="match status" value="1"/>
</dbReference>
<evidence type="ECO:0000256" key="6">
    <source>
        <dbReference type="ARBA" id="ARBA00022827"/>
    </source>
</evidence>
<dbReference type="PANTHER" id="PTHR47878:SF1">
    <property type="entry name" value="FLAVODOXIN_FERREDOXIN--NADP REDUCTASE"/>
    <property type="match status" value="1"/>
</dbReference>
<dbReference type="EMBL" id="LM655252">
    <property type="protein sequence ID" value="CDZ16516.1"/>
    <property type="molecule type" value="Genomic_DNA"/>
</dbReference>
<evidence type="ECO:0000256" key="1">
    <source>
        <dbReference type="ARBA" id="ARBA00001974"/>
    </source>
</evidence>
<dbReference type="HOGENOM" id="CLU_003827_3_0_6"/>
<evidence type="ECO:0000256" key="7">
    <source>
        <dbReference type="ARBA" id="ARBA00022857"/>
    </source>
</evidence>
<dbReference type="CDD" id="cd06195">
    <property type="entry name" value="FNR1"/>
    <property type="match status" value="1"/>
</dbReference>
<organism evidence="11 12">
    <name type="scientific">Candidatus Johnevansia muelleri</name>
    <dbReference type="NCBI Taxonomy" id="1495769"/>
    <lineage>
        <taxon>Bacteria</taxon>
        <taxon>Pseudomonadati</taxon>
        <taxon>Pseudomonadota</taxon>
        <taxon>Gammaproteobacteria</taxon>
        <taxon>Candidatus Johnevansiales</taxon>
        <taxon>Candidatus Johnevansiaceae</taxon>
        <taxon>Candidatus Johnevansia</taxon>
    </lineage>
</organism>
<evidence type="ECO:0000313" key="12">
    <source>
        <dbReference type="Proteomes" id="UP000032420"/>
    </source>
</evidence>